<dbReference type="SUPFAM" id="SSF46785">
    <property type="entry name" value="Winged helix' DNA-binding domain"/>
    <property type="match status" value="1"/>
</dbReference>
<reference evidence="2" key="1">
    <citation type="submission" date="2016-11" db="UniProtKB">
        <authorList>
            <consortium name="WormBaseParasite"/>
        </authorList>
    </citation>
    <scope>IDENTIFICATION</scope>
</reference>
<accession>A0A1I7WYB4</accession>
<proteinExistence type="predicted"/>
<dbReference type="WBParaSite" id="Hba_10238">
    <property type="protein sequence ID" value="Hba_10238"/>
    <property type="gene ID" value="Hba_10238"/>
</dbReference>
<dbReference type="Gene3D" id="1.10.10.10">
    <property type="entry name" value="Winged helix-like DNA-binding domain superfamily/Winged helix DNA-binding domain"/>
    <property type="match status" value="1"/>
</dbReference>
<dbReference type="Proteomes" id="UP000095283">
    <property type="component" value="Unplaced"/>
</dbReference>
<evidence type="ECO:0000313" key="2">
    <source>
        <dbReference type="WBParaSite" id="Hba_10238"/>
    </source>
</evidence>
<dbReference type="InterPro" id="IPR036388">
    <property type="entry name" value="WH-like_DNA-bd_sf"/>
</dbReference>
<evidence type="ECO:0000313" key="1">
    <source>
        <dbReference type="Proteomes" id="UP000095283"/>
    </source>
</evidence>
<dbReference type="InterPro" id="IPR036390">
    <property type="entry name" value="WH_DNA-bd_sf"/>
</dbReference>
<keyword evidence="1" id="KW-1185">Reference proteome</keyword>
<organism evidence="1 2">
    <name type="scientific">Heterorhabditis bacteriophora</name>
    <name type="common">Entomopathogenic nematode worm</name>
    <dbReference type="NCBI Taxonomy" id="37862"/>
    <lineage>
        <taxon>Eukaryota</taxon>
        <taxon>Metazoa</taxon>
        <taxon>Ecdysozoa</taxon>
        <taxon>Nematoda</taxon>
        <taxon>Chromadorea</taxon>
        <taxon>Rhabditida</taxon>
        <taxon>Rhabditina</taxon>
        <taxon>Rhabditomorpha</taxon>
        <taxon>Strongyloidea</taxon>
        <taxon>Heterorhabditidae</taxon>
        <taxon>Heterorhabditis</taxon>
    </lineage>
</organism>
<protein>
    <submittedName>
        <fullName evidence="2">HTH_11 domain-containing protein</fullName>
    </submittedName>
</protein>
<name>A0A1I7WYB4_HETBA</name>
<sequence>MEFKMYKLRLFTILSNKLYLDVLFSLLFQRFKCKSICCTDALKSLLDENLSQTRKVLAEQLEVDQTTVSRRLHKMTKLGKLGKWVPYELSENSIGRRLNSCISLLVRQPKHSLDVKARENILMIKLLILLQPPNPLSLVFTKIHYETLLHFEELKVPEST</sequence>
<dbReference type="AlphaFoldDB" id="A0A1I7WYB4"/>